<dbReference type="GO" id="GO:0031097">
    <property type="term" value="C:medial cortex"/>
    <property type="evidence" value="ECO:0007669"/>
    <property type="project" value="TreeGrafter"/>
</dbReference>
<evidence type="ECO:0000259" key="6">
    <source>
        <dbReference type="PROSITE" id="PS51021"/>
    </source>
</evidence>
<evidence type="ECO:0000256" key="3">
    <source>
        <dbReference type="SAM" id="Coils"/>
    </source>
</evidence>
<reference evidence="7" key="1">
    <citation type="submission" date="2021-12" db="EMBL/GenBank/DDBJ databases">
        <title>Convergent genome expansion in fungi linked to evolution of root-endophyte symbiosis.</title>
        <authorList>
            <consortium name="DOE Joint Genome Institute"/>
            <person name="Ke Y.-H."/>
            <person name="Bonito G."/>
            <person name="Liao H.-L."/>
            <person name="Looney B."/>
            <person name="Rojas-Flechas A."/>
            <person name="Nash J."/>
            <person name="Hameed K."/>
            <person name="Schadt C."/>
            <person name="Martin F."/>
            <person name="Crous P.W."/>
            <person name="Miettinen O."/>
            <person name="Magnuson J.K."/>
            <person name="Labbe J."/>
            <person name="Jacobson D."/>
            <person name="Doktycz M.J."/>
            <person name="Veneault-Fourrey C."/>
            <person name="Kuo A."/>
            <person name="Mondo S."/>
            <person name="Calhoun S."/>
            <person name="Riley R."/>
            <person name="Ohm R."/>
            <person name="LaButti K."/>
            <person name="Andreopoulos B."/>
            <person name="Pangilinan J."/>
            <person name="Nolan M."/>
            <person name="Tritt A."/>
            <person name="Clum A."/>
            <person name="Lipzen A."/>
            <person name="Daum C."/>
            <person name="Barry K."/>
            <person name="Grigoriev I.V."/>
            <person name="Vilgalys R."/>
        </authorList>
    </citation>
    <scope>NUCLEOTIDE SEQUENCE</scope>
    <source>
        <strain evidence="7">PMI_201</strain>
    </source>
</reference>
<dbReference type="InterPro" id="IPR036028">
    <property type="entry name" value="SH3-like_dom_sf"/>
</dbReference>
<dbReference type="PANTHER" id="PTHR47174:SF2">
    <property type="entry name" value="SH3 DOMAIN SIGNALLING PROTEIN (AFU_ORTHOLOGUE AFUA_5G07670)"/>
    <property type="match status" value="1"/>
</dbReference>
<dbReference type="EMBL" id="JAJTJA010000003">
    <property type="protein sequence ID" value="KAH8702427.1"/>
    <property type="molecule type" value="Genomic_DNA"/>
</dbReference>
<dbReference type="InterPro" id="IPR027267">
    <property type="entry name" value="AH/BAR_dom_sf"/>
</dbReference>
<feature type="compositionally biased region" description="Pro residues" evidence="4">
    <location>
        <begin position="335"/>
        <end position="346"/>
    </location>
</feature>
<feature type="region of interest" description="Disordered" evidence="4">
    <location>
        <begin position="276"/>
        <end position="409"/>
    </location>
</feature>
<evidence type="ECO:0000313" key="8">
    <source>
        <dbReference type="Proteomes" id="UP001201262"/>
    </source>
</evidence>
<keyword evidence="3" id="KW-0175">Coiled coil</keyword>
<dbReference type="Pfam" id="PF14604">
    <property type="entry name" value="SH3_9"/>
    <property type="match status" value="1"/>
</dbReference>
<dbReference type="SUPFAM" id="SSF50044">
    <property type="entry name" value="SH3-domain"/>
    <property type="match status" value="1"/>
</dbReference>
<dbReference type="GeneID" id="70248280"/>
<keyword evidence="1 2" id="KW-0728">SH3 domain</keyword>
<protein>
    <submittedName>
        <fullName evidence="7">SH3 domain-containing protein</fullName>
    </submittedName>
</protein>
<dbReference type="FunFam" id="2.30.30.40:FF:000100">
    <property type="entry name" value="SH3 domain-containing YSC84-like protein 1"/>
    <property type="match status" value="1"/>
</dbReference>
<dbReference type="AlphaFoldDB" id="A0AAD4Q486"/>
<dbReference type="GO" id="GO:0006897">
    <property type="term" value="P:endocytosis"/>
    <property type="evidence" value="ECO:0007669"/>
    <property type="project" value="InterPro"/>
</dbReference>
<name>A0AAD4Q486_9EURO</name>
<dbReference type="GO" id="GO:0008289">
    <property type="term" value="F:lipid binding"/>
    <property type="evidence" value="ECO:0007669"/>
    <property type="project" value="TreeGrafter"/>
</dbReference>
<feature type="coiled-coil region" evidence="3">
    <location>
        <begin position="163"/>
        <end position="190"/>
    </location>
</feature>
<proteinExistence type="predicted"/>
<dbReference type="GO" id="GO:0030479">
    <property type="term" value="C:actin cortical patch"/>
    <property type="evidence" value="ECO:0007669"/>
    <property type="project" value="TreeGrafter"/>
</dbReference>
<dbReference type="SUPFAM" id="SSF103657">
    <property type="entry name" value="BAR/IMD domain-like"/>
    <property type="match status" value="1"/>
</dbReference>
<keyword evidence="8" id="KW-1185">Reference proteome</keyword>
<feature type="domain" description="SH3" evidence="5">
    <location>
        <begin position="411"/>
        <end position="468"/>
    </location>
</feature>
<evidence type="ECO:0000259" key="5">
    <source>
        <dbReference type="PROSITE" id="PS50002"/>
    </source>
</evidence>
<dbReference type="GO" id="GO:0097320">
    <property type="term" value="P:plasma membrane tubulation"/>
    <property type="evidence" value="ECO:0007669"/>
    <property type="project" value="TreeGrafter"/>
</dbReference>
<evidence type="ECO:0000256" key="2">
    <source>
        <dbReference type="PROSITE-ProRule" id="PRU00192"/>
    </source>
</evidence>
<evidence type="ECO:0000256" key="1">
    <source>
        <dbReference type="ARBA" id="ARBA00022443"/>
    </source>
</evidence>
<dbReference type="PRINTS" id="PR00452">
    <property type="entry name" value="SH3DOMAIN"/>
</dbReference>
<dbReference type="Proteomes" id="UP001201262">
    <property type="component" value="Unassembled WGS sequence"/>
</dbReference>
<sequence>MQSVHRQFGKFMKRSADDSQVSVLLKDFDEADKLLAKIIESTKAWRDAWVSILTYQGRLVNEFEVLYAPIVGSSDTSNTRPSVATPPAILARTNRLNEEYESLRTDLLEEVNAVDSRMIQPAQRAKELIAPLKKTIKKREDKKLDFEHYQNRVDNSLKKAKRSDRDNAALAKAEIDLSRAKEEYNAADENLRQRLPPLIAAVFSLLPHILDSQINIQYTLLANYYTVLHTYSEEEQFPSPPPAMEQVIQDWKGQFLPVQQEAEGFACIANGKAIRTSDDRRSGSHSNGIGARRPSNNRQLSASSSATSPNRGIPPPAPNLDTKPRMGDYLSTSPSPNPTHLSPPSPDYSSSIPQTSSIAGGNAPAGPRGDYFSRERQPSSSSNVTTPGGCLGSIAKKKPPPPPPPRAPSATRAVYVTALYDFGGQGQGDLVFREGDRIRVIKKTDSTDDWWEGELHGIKGSFPANYCQ</sequence>
<organism evidence="7 8">
    <name type="scientific">Talaromyces proteolyticus</name>
    <dbReference type="NCBI Taxonomy" id="1131652"/>
    <lineage>
        <taxon>Eukaryota</taxon>
        <taxon>Fungi</taxon>
        <taxon>Dikarya</taxon>
        <taxon>Ascomycota</taxon>
        <taxon>Pezizomycotina</taxon>
        <taxon>Eurotiomycetes</taxon>
        <taxon>Eurotiomycetidae</taxon>
        <taxon>Eurotiales</taxon>
        <taxon>Trichocomaceae</taxon>
        <taxon>Talaromyces</taxon>
        <taxon>Talaromyces sect. Bacilispori</taxon>
    </lineage>
</organism>
<evidence type="ECO:0000256" key="4">
    <source>
        <dbReference type="SAM" id="MobiDB-lite"/>
    </source>
</evidence>
<evidence type="ECO:0000313" key="7">
    <source>
        <dbReference type="EMBL" id="KAH8702427.1"/>
    </source>
</evidence>
<dbReference type="PROSITE" id="PS51021">
    <property type="entry name" value="BAR"/>
    <property type="match status" value="1"/>
</dbReference>
<dbReference type="InterPro" id="IPR046982">
    <property type="entry name" value="BIN3/RVS161-like"/>
</dbReference>
<dbReference type="RefSeq" id="XP_046075803.1">
    <property type="nucleotide sequence ID" value="XM_046217993.1"/>
</dbReference>
<dbReference type="InterPro" id="IPR001452">
    <property type="entry name" value="SH3_domain"/>
</dbReference>
<dbReference type="CDD" id="cd07599">
    <property type="entry name" value="BAR_Rvs167p"/>
    <property type="match status" value="1"/>
</dbReference>
<feature type="compositionally biased region" description="Polar residues" evidence="4">
    <location>
        <begin position="294"/>
        <end position="310"/>
    </location>
</feature>
<gene>
    <name evidence="7" type="ORF">BGW36DRAFT_395069</name>
</gene>
<dbReference type="InterPro" id="IPR004148">
    <property type="entry name" value="BAR_dom"/>
</dbReference>
<dbReference type="Pfam" id="PF03114">
    <property type="entry name" value="BAR"/>
    <property type="match status" value="1"/>
</dbReference>
<dbReference type="GO" id="GO:1990528">
    <property type="term" value="C:Rvs161p-Rvs167p complex"/>
    <property type="evidence" value="ECO:0007669"/>
    <property type="project" value="TreeGrafter"/>
</dbReference>
<dbReference type="SMART" id="SM00326">
    <property type="entry name" value="SH3"/>
    <property type="match status" value="1"/>
</dbReference>
<dbReference type="PANTHER" id="PTHR47174">
    <property type="entry name" value="BRIDGING INTEGRATOR 3"/>
    <property type="match status" value="1"/>
</dbReference>
<dbReference type="Gene3D" id="1.20.1270.60">
    <property type="entry name" value="Arfaptin homology (AH) domain/BAR domain"/>
    <property type="match status" value="1"/>
</dbReference>
<dbReference type="PROSITE" id="PS50002">
    <property type="entry name" value="SH3"/>
    <property type="match status" value="1"/>
</dbReference>
<comment type="caution">
    <text evidence="7">The sequence shown here is derived from an EMBL/GenBank/DDBJ whole genome shotgun (WGS) entry which is preliminary data.</text>
</comment>
<accession>A0AAD4Q486</accession>
<dbReference type="Gene3D" id="2.30.30.40">
    <property type="entry name" value="SH3 Domains"/>
    <property type="match status" value="1"/>
</dbReference>
<dbReference type="GO" id="GO:0051666">
    <property type="term" value="P:actin cortical patch localization"/>
    <property type="evidence" value="ECO:0007669"/>
    <property type="project" value="InterPro"/>
</dbReference>
<feature type="domain" description="BAR" evidence="6">
    <location>
        <begin position="6"/>
        <end position="241"/>
    </location>
</feature>
<dbReference type="GO" id="GO:0043332">
    <property type="term" value="C:mating projection tip"/>
    <property type="evidence" value="ECO:0007669"/>
    <property type="project" value="TreeGrafter"/>
</dbReference>